<dbReference type="AlphaFoldDB" id="A0A285VKR8"/>
<proteinExistence type="predicted"/>
<organism evidence="2 3">
    <name type="scientific">Ornithinimicrobium cerasi</name>
    <dbReference type="NCBI Taxonomy" id="2248773"/>
    <lineage>
        <taxon>Bacteria</taxon>
        <taxon>Bacillati</taxon>
        <taxon>Actinomycetota</taxon>
        <taxon>Actinomycetes</taxon>
        <taxon>Micrococcales</taxon>
        <taxon>Ornithinimicrobiaceae</taxon>
        <taxon>Ornithinimicrobium</taxon>
    </lineage>
</organism>
<evidence type="ECO:0000313" key="2">
    <source>
        <dbReference type="EMBL" id="SOC54680.1"/>
    </source>
</evidence>
<feature type="compositionally biased region" description="Basic and acidic residues" evidence="1">
    <location>
        <begin position="229"/>
        <end position="239"/>
    </location>
</feature>
<accession>A0A285VKR8</accession>
<dbReference type="EMBL" id="OBQK01000003">
    <property type="protein sequence ID" value="SOC54680.1"/>
    <property type="molecule type" value="Genomic_DNA"/>
</dbReference>
<protein>
    <recommendedName>
        <fullName evidence="4">Tetratricopeptide repeat-containing protein</fullName>
    </recommendedName>
</protein>
<dbReference type="RefSeq" id="WP_097187618.1">
    <property type="nucleotide sequence ID" value="NZ_OBQK01000003.1"/>
</dbReference>
<dbReference type="Gene3D" id="1.25.40.10">
    <property type="entry name" value="Tetratricopeptide repeat domain"/>
    <property type="match status" value="1"/>
</dbReference>
<gene>
    <name evidence="2" type="ORF">SAMN05421879_103298</name>
</gene>
<evidence type="ECO:0000256" key="1">
    <source>
        <dbReference type="SAM" id="MobiDB-lite"/>
    </source>
</evidence>
<sequence length="239" mass="25950">MLAKEIRAELLTLSKDNAEGVARHLVAVGRYLDEEDFDEALAHAQAASRRAGRVAGVREMLGVVHYRRAEWAKALAEFRTARRLSGTHHLLPLMADAERGLGRPERALELASTPEARRLAPAEQIEMAIVVSGARGDMGQTAAAVQHLRDLALAGNPQAPWAARLRYAYAAALEADGQAEEAKEWYVRAAALDADGETDVREVLGLEEEPELVDLGWDEEEADGTDGAARQDDRPGSPT</sequence>
<name>A0A285VKR8_9MICO</name>
<dbReference type="Proteomes" id="UP000219688">
    <property type="component" value="Unassembled WGS sequence"/>
</dbReference>
<dbReference type="InterPro" id="IPR011990">
    <property type="entry name" value="TPR-like_helical_dom_sf"/>
</dbReference>
<feature type="region of interest" description="Disordered" evidence="1">
    <location>
        <begin position="206"/>
        <end position="239"/>
    </location>
</feature>
<feature type="compositionally biased region" description="Acidic residues" evidence="1">
    <location>
        <begin position="206"/>
        <end position="224"/>
    </location>
</feature>
<reference evidence="3" key="1">
    <citation type="submission" date="2017-08" db="EMBL/GenBank/DDBJ databases">
        <authorList>
            <person name="Varghese N."/>
            <person name="Submissions S."/>
        </authorList>
    </citation>
    <scope>NUCLEOTIDE SEQUENCE [LARGE SCALE GENOMIC DNA]</scope>
    <source>
        <strain evidence="3">USBA17B2</strain>
    </source>
</reference>
<dbReference type="SUPFAM" id="SSF48452">
    <property type="entry name" value="TPR-like"/>
    <property type="match status" value="1"/>
</dbReference>
<evidence type="ECO:0000313" key="3">
    <source>
        <dbReference type="Proteomes" id="UP000219688"/>
    </source>
</evidence>
<dbReference type="STRING" id="1122622.GCA_000421185_02231"/>
<keyword evidence="3" id="KW-1185">Reference proteome</keyword>
<evidence type="ECO:0008006" key="4">
    <source>
        <dbReference type="Google" id="ProtNLM"/>
    </source>
</evidence>